<keyword evidence="5 6" id="KW-0472">Membrane</keyword>
<feature type="transmembrane region" description="Helical" evidence="6">
    <location>
        <begin position="220"/>
        <end position="240"/>
    </location>
</feature>
<dbReference type="AlphaFoldDB" id="A0A1I0PDX2"/>
<evidence type="ECO:0000256" key="5">
    <source>
        <dbReference type="ARBA" id="ARBA00023136"/>
    </source>
</evidence>
<protein>
    <submittedName>
        <fullName evidence="8">Uncharacterized conserved protein</fullName>
    </submittedName>
</protein>
<feature type="transmembrane region" description="Helical" evidence="6">
    <location>
        <begin position="52"/>
        <end position="72"/>
    </location>
</feature>
<organism evidence="8 9">
    <name type="scientific">Cognatiyoonia koreensis</name>
    <dbReference type="NCBI Taxonomy" id="364200"/>
    <lineage>
        <taxon>Bacteria</taxon>
        <taxon>Pseudomonadati</taxon>
        <taxon>Pseudomonadota</taxon>
        <taxon>Alphaproteobacteria</taxon>
        <taxon>Rhodobacterales</taxon>
        <taxon>Paracoccaceae</taxon>
        <taxon>Cognatiyoonia</taxon>
    </lineage>
</organism>
<reference evidence="8 9" key="1">
    <citation type="submission" date="2016-10" db="EMBL/GenBank/DDBJ databases">
        <authorList>
            <person name="de Groot N.N."/>
        </authorList>
    </citation>
    <scope>NUCLEOTIDE SEQUENCE [LARGE SCALE GENOMIC DNA]</scope>
    <source>
        <strain evidence="8 9">DSM 17925</strain>
    </source>
</reference>
<comment type="subcellular location">
    <subcellularLocation>
        <location evidence="1">Cell membrane</location>
        <topology evidence="1">Multi-pass membrane protein</topology>
    </subcellularLocation>
</comment>
<feature type="transmembrane region" description="Helical" evidence="6">
    <location>
        <begin position="127"/>
        <end position="152"/>
    </location>
</feature>
<sequence length="610" mass="66897">MIARPIQIPSVPKFLRCLVVLAISAFCMALLWGHIRELNGENIRTLFTQISLGQWICALGATICSFFALGQYDTIWHKVLKTRVPACHAHRTGICAIAIGQAIGLTAVTAGLVRWRQLRGLQIEKVIALSAAVSTSFMLCWALLLAPAFWVVGKDISSRFDFSWTLIPGLALGACLFIWLSVRKSIQLRLSLALLFWTAVDLVFAGLVVVAFLPDGTPVVPVIAAVMIATGAGLISNAPGGLGAFDLTLFAMLPNTPDESLVAALIAYRMTYVLLPFILALLVLVKARPPVADLRLQMPAAWGLARQSGFVASGSNWSAHIAETAVGLVALGNALGPNRTAAKQGIRAFYKCSPNLAAELRQCGWTSMRIALEAQINPQAFSITGRDRQSLRRKLRKAEAAGISCTEETCDKTTMSEIAESWAKEHGGEMGFSMGRFSQDYIKHQRIFIIRRDQIPIGFVTFHHSKTGWSLDLIRYVADTPCGAIYLAIETAIATARDDGVTNLCLGAVPSFTGQLQRLNARRAGLMQFKQSFGPTWRPVYHAASNPIWFCLTAVAIAWEIHRPIQNLRYQRFVMKIMRCFQLRKFRARGIAADMAAGTQTHGRRAQQTS</sequence>
<dbReference type="GO" id="GO:0016755">
    <property type="term" value="F:aminoacyltransferase activity"/>
    <property type="evidence" value="ECO:0007669"/>
    <property type="project" value="TreeGrafter"/>
</dbReference>
<keyword evidence="9" id="KW-1185">Reference proteome</keyword>
<feature type="transmembrane region" description="Helical" evidence="6">
    <location>
        <begin position="93"/>
        <end position="115"/>
    </location>
</feature>
<dbReference type="InterPro" id="IPR051211">
    <property type="entry name" value="PG_lysyltransferase"/>
</dbReference>
<proteinExistence type="predicted"/>
<dbReference type="InterPro" id="IPR016181">
    <property type="entry name" value="Acyl_CoA_acyltransferase"/>
</dbReference>
<accession>A0A1I0PDX2</accession>
<evidence type="ECO:0000313" key="8">
    <source>
        <dbReference type="EMBL" id="SEW12488.1"/>
    </source>
</evidence>
<evidence type="ECO:0000259" key="7">
    <source>
        <dbReference type="Pfam" id="PF09924"/>
    </source>
</evidence>
<dbReference type="SUPFAM" id="SSF55729">
    <property type="entry name" value="Acyl-CoA N-acyltransferases (Nat)"/>
    <property type="match status" value="1"/>
</dbReference>
<feature type="transmembrane region" description="Helical" evidence="6">
    <location>
        <begin position="194"/>
        <end position="213"/>
    </location>
</feature>
<keyword evidence="4 6" id="KW-1133">Transmembrane helix</keyword>
<evidence type="ECO:0000313" key="9">
    <source>
        <dbReference type="Proteomes" id="UP000199167"/>
    </source>
</evidence>
<dbReference type="PANTHER" id="PTHR34697:SF2">
    <property type="entry name" value="PHOSPHATIDYLGLYCEROL LYSYLTRANSFERASE"/>
    <property type="match status" value="1"/>
</dbReference>
<feature type="transmembrane region" description="Helical" evidence="6">
    <location>
        <begin position="260"/>
        <end position="285"/>
    </location>
</feature>
<evidence type="ECO:0000256" key="2">
    <source>
        <dbReference type="ARBA" id="ARBA00022475"/>
    </source>
</evidence>
<keyword evidence="3 6" id="KW-0812">Transmembrane</keyword>
<feature type="domain" description="Phosphatidylglycerol lysyltransferase C-terminal" evidence="7">
    <location>
        <begin position="342"/>
        <end position="543"/>
    </location>
</feature>
<dbReference type="STRING" id="364200.SAMN04488515_1174"/>
<dbReference type="EMBL" id="FOIZ01000001">
    <property type="protein sequence ID" value="SEW12488.1"/>
    <property type="molecule type" value="Genomic_DNA"/>
</dbReference>
<name>A0A1I0PDX2_9RHOB</name>
<dbReference type="InterPro" id="IPR024320">
    <property type="entry name" value="LPG_synthase_C"/>
</dbReference>
<dbReference type="Proteomes" id="UP000199167">
    <property type="component" value="Unassembled WGS sequence"/>
</dbReference>
<dbReference type="GO" id="GO:0055091">
    <property type="term" value="P:phospholipid homeostasis"/>
    <property type="evidence" value="ECO:0007669"/>
    <property type="project" value="TreeGrafter"/>
</dbReference>
<evidence type="ECO:0000256" key="1">
    <source>
        <dbReference type="ARBA" id="ARBA00004651"/>
    </source>
</evidence>
<dbReference type="Pfam" id="PF09924">
    <property type="entry name" value="LPG_synthase_C"/>
    <property type="match status" value="1"/>
</dbReference>
<dbReference type="Gene3D" id="3.40.630.30">
    <property type="match status" value="1"/>
</dbReference>
<dbReference type="GO" id="GO:0005886">
    <property type="term" value="C:plasma membrane"/>
    <property type="evidence" value="ECO:0007669"/>
    <property type="project" value="UniProtKB-SubCell"/>
</dbReference>
<evidence type="ECO:0000256" key="3">
    <source>
        <dbReference type="ARBA" id="ARBA00022692"/>
    </source>
</evidence>
<evidence type="ECO:0000256" key="6">
    <source>
        <dbReference type="SAM" id="Phobius"/>
    </source>
</evidence>
<feature type="transmembrane region" description="Helical" evidence="6">
    <location>
        <begin position="164"/>
        <end position="182"/>
    </location>
</feature>
<keyword evidence="2" id="KW-1003">Cell membrane</keyword>
<feature type="transmembrane region" description="Helical" evidence="6">
    <location>
        <begin position="14"/>
        <end position="32"/>
    </location>
</feature>
<gene>
    <name evidence="8" type="ORF">SAMN04488515_1174</name>
</gene>
<evidence type="ECO:0000256" key="4">
    <source>
        <dbReference type="ARBA" id="ARBA00022989"/>
    </source>
</evidence>
<dbReference type="PANTHER" id="PTHR34697">
    <property type="entry name" value="PHOSPHATIDYLGLYCEROL LYSYLTRANSFERASE"/>
    <property type="match status" value="1"/>
</dbReference>